<sequence length="267" mass="29980">MNKIKFSEGGQPVYLDDLQLLQDNDTSAMAALVKMLGNGENVFLFQKGGWDVIEQDESGVTVLIKAGTVIANGEFLSWEDTNLQVPYNMMEEPVYLCINTVEADRRQFDDGQERPCRIARKVHISQDNTGAAEYYNYLELPVLSDLVKQMVGIKEPESWQQITAHFFNGYSGTIKYKELGDCYRVRVDIRSNSKATIDGSILLFATDKTFLQYFRSSCEAYVRTGNGVIGGQLLGFEGNVRLDIQLPFDDASCPADVPVRIVFELPK</sequence>
<name>A0AC61QRR8_9BACT</name>
<dbReference type="Proteomes" id="UP000308886">
    <property type="component" value="Unassembled WGS sequence"/>
</dbReference>
<keyword evidence="2" id="KW-1185">Reference proteome</keyword>
<accession>A0AC61QRR8</accession>
<protein>
    <submittedName>
        <fullName evidence="1">Uncharacterized protein</fullName>
    </submittedName>
</protein>
<gene>
    <name evidence="1" type="ORF">E5358_04770</name>
</gene>
<evidence type="ECO:0000313" key="2">
    <source>
        <dbReference type="Proteomes" id="UP000308886"/>
    </source>
</evidence>
<evidence type="ECO:0000313" key="1">
    <source>
        <dbReference type="EMBL" id="TGX82977.1"/>
    </source>
</evidence>
<comment type="caution">
    <text evidence="1">The sequence shown here is derived from an EMBL/GenBank/DDBJ whole genome shotgun (WGS) entry which is preliminary data.</text>
</comment>
<reference evidence="1" key="1">
    <citation type="submission" date="2019-04" db="EMBL/GenBank/DDBJ databases">
        <title>Microbes associate with the intestines of laboratory mice.</title>
        <authorList>
            <person name="Navarre W."/>
            <person name="Wong E."/>
            <person name="Huang K."/>
            <person name="Tropini C."/>
            <person name="Ng K."/>
            <person name="Yu B."/>
        </authorList>
    </citation>
    <scope>NUCLEOTIDE SEQUENCE</scope>
    <source>
        <strain evidence="1">NM73_A23</strain>
    </source>
</reference>
<proteinExistence type="predicted"/>
<dbReference type="EMBL" id="SRZC01000006">
    <property type="protein sequence ID" value="TGX82977.1"/>
    <property type="molecule type" value="Genomic_DNA"/>
</dbReference>
<organism evidence="1 2">
    <name type="scientific">Palleniella muris</name>
    <dbReference type="NCBI Taxonomy" id="3038145"/>
    <lineage>
        <taxon>Bacteria</taxon>
        <taxon>Pseudomonadati</taxon>
        <taxon>Bacteroidota</taxon>
        <taxon>Bacteroidia</taxon>
        <taxon>Bacteroidales</taxon>
        <taxon>Prevotellaceae</taxon>
        <taxon>Palleniella</taxon>
    </lineage>
</organism>